<protein>
    <submittedName>
        <fullName evidence="2">Uncharacterized protein</fullName>
    </submittedName>
</protein>
<keyword evidence="3" id="KW-1185">Reference proteome</keyword>
<organism evidence="2 3">
    <name type="scientific">Prunus dulcis</name>
    <name type="common">Almond</name>
    <name type="synonym">Amygdalus dulcis</name>
    <dbReference type="NCBI Taxonomy" id="3755"/>
    <lineage>
        <taxon>Eukaryota</taxon>
        <taxon>Viridiplantae</taxon>
        <taxon>Streptophyta</taxon>
        <taxon>Embryophyta</taxon>
        <taxon>Tracheophyta</taxon>
        <taxon>Spermatophyta</taxon>
        <taxon>Magnoliopsida</taxon>
        <taxon>eudicotyledons</taxon>
        <taxon>Gunneridae</taxon>
        <taxon>Pentapetalae</taxon>
        <taxon>rosids</taxon>
        <taxon>fabids</taxon>
        <taxon>Rosales</taxon>
        <taxon>Rosaceae</taxon>
        <taxon>Amygdaloideae</taxon>
        <taxon>Amygdaleae</taxon>
        <taxon>Prunus</taxon>
    </lineage>
</organism>
<dbReference type="AlphaFoldDB" id="A0AAD4ZKZ9"/>
<dbReference type="EMBL" id="JAJFAZ020000001">
    <property type="protein sequence ID" value="KAI5349870.1"/>
    <property type="molecule type" value="Genomic_DNA"/>
</dbReference>
<sequence length="201" mass="22156">MVSVGRCRRLALGGCATDDADDAGAWDASRDQPPRGPAKLEQWQQMPPEPGDPNSVQSSSTYHHDLGFGISEYPGLRSTIGRILNDPRNTKVQLQSIEAYSGAVAAVEVATVAAEVAEVAAEVAEVARWQRRWLRWQGGKVARWLRWQGGKVAAVAAAVAEVAAAVARWQRQWQGGKEATVARWQGGKVARRLRWHQRWLR</sequence>
<evidence type="ECO:0000313" key="3">
    <source>
        <dbReference type="Proteomes" id="UP001054821"/>
    </source>
</evidence>
<feature type="region of interest" description="Disordered" evidence="1">
    <location>
        <begin position="15"/>
        <end position="61"/>
    </location>
</feature>
<evidence type="ECO:0000256" key="1">
    <source>
        <dbReference type="SAM" id="MobiDB-lite"/>
    </source>
</evidence>
<proteinExistence type="predicted"/>
<evidence type="ECO:0000313" key="2">
    <source>
        <dbReference type="EMBL" id="KAI5349870.1"/>
    </source>
</evidence>
<dbReference type="Proteomes" id="UP001054821">
    <property type="component" value="Chromosome 1"/>
</dbReference>
<reference evidence="2 3" key="1">
    <citation type="journal article" date="2022" name="G3 (Bethesda)">
        <title>Whole-genome sequence and methylome profiling of the almond [Prunus dulcis (Mill.) D.A. Webb] cultivar 'Nonpareil'.</title>
        <authorList>
            <person name="D'Amico-Willman K.M."/>
            <person name="Ouma W.Z."/>
            <person name="Meulia T."/>
            <person name="Sideli G.M."/>
            <person name="Gradziel T.M."/>
            <person name="Fresnedo-Ramirez J."/>
        </authorList>
    </citation>
    <scope>NUCLEOTIDE SEQUENCE [LARGE SCALE GENOMIC DNA]</scope>
    <source>
        <strain evidence="2">Clone GOH B32 T37-40</strain>
    </source>
</reference>
<comment type="caution">
    <text evidence="2">The sequence shown here is derived from an EMBL/GenBank/DDBJ whole genome shotgun (WGS) entry which is preliminary data.</text>
</comment>
<accession>A0AAD4ZKZ9</accession>
<gene>
    <name evidence="2" type="ORF">L3X38_002761</name>
</gene>
<name>A0AAD4ZKZ9_PRUDU</name>